<sequence length="764" mass="89413">MKKWLIWSMTLVLLMQVLAGCNQTEASQPSQKVRYKNFSFDVKPETFEVFVTKDGVKERASEPLQKRKVTDFKKTARSASWKYPDDNVEISLKKKKHALKVDIRSTGAKAFTWPKVKAKSYTLPLWEGKYIPSRDRYWKKFLKDQSYSFIESFSMRFFALNKKKYSILYVADNMFNDTVDFDVNPQISFSFTHEFPRINPKKSYGFNIYVTDKDPVSVAKIYKKHVSDRGEFKTLQEKAKQNKNIEKLYGAPHIYLWNNKFFSEEDIRWSRLRKQLDDKFVQWINQLSRRYVDDGAETEKLFKDIQKQAYVAKYQRQGVLRAFNELLRLKELYNPNVFTKLDEETKKTAKNIDRLNEVQLYSLNKKLLKSVLQDSVAPTDHWDDADSVNILKGMRNSGIRRSWIGFPDWTQGYMNPKFVKQVNKAGYLIGPYDSYHSIHKPKDEEWNTASFKDKTLYDQATITNKNGKKVKGFLGKGRKLNPTLSLPSVRYRVNEILKTGVAFNSWFIDCDATGEIYDDYSPQHITTQKQDLKARMKRMAYIRDEKNMVIGSEGGNDFASQTIAFAHGIEFPGLPWGDTDVRLNKNSPYYAGGYWSPDGGVPPVHGKPVPIKKLYQHIYLSPAYSLPLFKLVYNDSVITTYHWSWGSLKIKGEKERRMLYEMLYNVPPMYHLDQKKWKERRQVIQRHVNAWSPLHKKAVTKEMTDFKYLSKDRSVQMTRFGSDLKVIANFSKRDFKYQGQTIKAKSTVVIDGKQKRTYTPQADE</sequence>
<comment type="caution">
    <text evidence="2">The sequence shown here is derived from an EMBL/GenBank/DDBJ whole genome shotgun (WGS) entry which is preliminary data.</text>
</comment>
<protein>
    <submittedName>
        <fullName evidence="2">Glycoside hydrolase</fullName>
    </submittedName>
</protein>
<keyword evidence="2" id="KW-0378">Hydrolase</keyword>
<dbReference type="Pfam" id="PF11308">
    <property type="entry name" value="Glyco_hydro_129"/>
    <property type="match status" value="1"/>
</dbReference>
<dbReference type="PROSITE" id="PS51257">
    <property type="entry name" value="PROKAR_LIPOPROTEIN"/>
    <property type="match status" value="1"/>
</dbReference>
<organism evidence="2 3">
    <name type="scientific">Salinithrix halophila</name>
    <dbReference type="NCBI Taxonomy" id="1485204"/>
    <lineage>
        <taxon>Bacteria</taxon>
        <taxon>Bacillati</taxon>
        <taxon>Bacillota</taxon>
        <taxon>Bacilli</taxon>
        <taxon>Bacillales</taxon>
        <taxon>Thermoactinomycetaceae</taxon>
        <taxon>Salinithrix</taxon>
    </lineage>
</organism>
<feature type="signal peptide" evidence="1">
    <location>
        <begin position="1"/>
        <end position="19"/>
    </location>
</feature>
<gene>
    <name evidence="2" type="ORF">ACFOUO_04075</name>
</gene>
<dbReference type="Proteomes" id="UP001595843">
    <property type="component" value="Unassembled WGS sequence"/>
</dbReference>
<keyword evidence="1" id="KW-0732">Signal</keyword>
<dbReference type="InterPro" id="IPR021459">
    <property type="entry name" value="GH101-related"/>
</dbReference>
<reference evidence="3" key="1">
    <citation type="journal article" date="2019" name="Int. J. Syst. Evol. Microbiol.">
        <title>The Global Catalogue of Microorganisms (GCM) 10K type strain sequencing project: providing services to taxonomists for standard genome sequencing and annotation.</title>
        <authorList>
            <consortium name="The Broad Institute Genomics Platform"/>
            <consortium name="The Broad Institute Genome Sequencing Center for Infectious Disease"/>
            <person name="Wu L."/>
            <person name="Ma J."/>
        </authorList>
    </citation>
    <scope>NUCLEOTIDE SEQUENCE [LARGE SCALE GENOMIC DNA]</scope>
    <source>
        <strain evidence="3">IBRC-M 10813</strain>
    </source>
</reference>
<proteinExistence type="predicted"/>
<evidence type="ECO:0000256" key="1">
    <source>
        <dbReference type="SAM" id="SignalP"/>
    </source>
</evidence>
<keyword evidence="3" id="KW-1185">Reference proteome</keyword>
<name>A0ABV8JBW6_9BACL</name>
<accession>A0ABV8JBW6</accession>
<dbReference type="EMBL" id="JBHSAP010000007">
    <property type="protein sequence ID" value="MFC4075980.1"/>
    <property type="molecule type" value="Genomic_DNA"/>
</dbReference>
<evidence type="ECO:0000313" key="2">
    <source>
        <dbReference type="EMBL" id="MFC4075980.1"/>
    </source>
</evidence>
<evidence type="ECO:0000313" key="3">
    <source>
        <dbReference type="Proteomes" id="UP001595843"/>
    </source>
</evidence>
<feature type="chain" id="PRO_5045337624" evidence="1">
    <location>
        <begin position="20"/>
        <end position="764"/>
    </location>
</feature>
<dbReference type="GO" id="GO:0016787">
    <property type="term" value="F:hydrolase activity"/>
    <property type="evidence" value="ECO:0007669"/>
    <property type="project" value="UniProtKB-KW"/>
</dbReference>
<dbReference type="RefSeq" id="WP_380702401.1">
    <property type="nucleotide sequence ID" value="NZ_JBHSAP010000007.1"/>
</dbReference>